<feature type="transmembrane region" description="Helical" evidence="5">
    <location>
        <begin position="265"/>
        <end position="287"/>
    </location>
</feature>
<protein>
    <recommendedName>
        <fullName evidence="6">ABC transmembrane type-1 domain-containing protein</fullName>
    </recommendedName>
</protein>
<organism evidence="7 8">
    <name type="scientific">Cymbomonas tetramitiformis</name>
    <dbReference type="NCBI Taxonomy" id="36881"/>
    <lineage>
        <taxon>Eukaryota</taxon>
        <taxon>Viridiplantae</taxon>
        <taxon>Chlorophyta</taxon>
        <taxon>Pyramimonadophyceae</taxon>
        <taxon>Pyramimonadales</taxon>
        <taxon>Pyramimonadaceae</taxon>
        <taxon>Cymbomonas</taxon>
    </lineage>
</organism>
<keyword evidence="4 5" id="KW-0472">Membrane</keyword>
<evidence type="ECO:0000256" key="3">
    <source>
        <dbReference type="ARBA" id="ARBA00022989"/>
    </source>
</evidence>
<evidence type="ECO:0000256" key="5">
    <source>
        <dbReference type="SAM" id="Phobius"/>
    </source>
</evidence>
<dbReference type="InterPro" id="IPR011527">
    <property type="entry name" value="ABC1_TM_dom"/>
</dbReference>
<dbReference type="Pfam" id="PF00664">
    <property type="entry name" value="ABC_membrane"/>
    <property type="match status" value="1"/>
</dbReference>
<keyword evidence="8" id="KW-1185">Reference proteome</keyword>
<comment type="subcellular location">
    <subcellularLocation>
        <location evidence="1">Membrane</location>
        <topology evidence="1">Multi-pass membrane protein</topology>
    </subcellularLocation>
</comment>
<dbReference type="Proteomes" id="UP001190700">
    <property type="component" value="Unassembled WGS sequence"/>
</dbReference>
<sequence length="591" mass="63978">MVDYVSYCSVGCSLFGISTSFYRIYAFSQPDFLLRHKRRPAGPRNENDTEMGFSLLAASEASQNDAGRVYRTIANEVEDAKKATQGYAPLSACVMLALIAAINLATLRSMITSWSDETAILLLAVGCCIILIAMQSFETGVNLSVSWQTQSGWISSGSAILLARGHLDVWQEGSGAWASWACVVLLAGMCGAVTYLHFVFSDIPTQDETNAYLVWRLVERYRLKKEMELTNNPDELDEDGNRKPTFAETMEMWSLVIYLLSAETWLIILGNLGALVGAMSGIGFIYFESQLLQDVSDSIADDSAVAKNMDSTGLCMGLCAGGIGLGFFLQAAMCETAGIRMAISLQKLAFSQIMCQDLSFFDRTKTGELTTILVANITTIQTSVTSPLADTLNGLVKFVVIMSYLLVILPKLTGIYCAGASVTIVFFKLQGQINQQLTKRLMEKQARQGEIAEEKISSMRTVISCTLVDACTVLYKNAADACQRVSVKKANLSSLLFGITLSCFYGSNTIALYLGAVQKIGNSSNRVKLISLFTQLAQQAGAGIAQVINSFPNLATAVGAAEKVFDIIGEVPFIPPVLESKSTFGSSSPVR</sequence>
<reference evidence="7 8" key="1">
    <citation type="journal article" date="2015" name="Genome Biol. Evol.">
        <title>Comparative Genomics of a Bacterivorous Green Alga Reveals Evolutionary Causalities and Consequences of Phago-Mixotrophic Mode of Nutrition.</title>
        <authorList>
            <person name="Burns J.A."/>
            <person name="Paasch A."/>
            <person name="Narechania A."/>
            <person name="Kim E."/>
        </authorList>
    </citation>
    <scope>NUCLEOTIDE SEQUENCE [LARGE SCALE GENOMIC DNA]</scope>
    <source>
        <strain evidence="7 8">PLY_AMNH</strain>
    </source>
</reference>
<dbReference type="GO" id="GO:0015421">
    <property type="term" value="F:ABC-type oligopeptide transporter activity"/>
    <property type="evidence" value="ECO:0007669"/>
    <property type="project" value="TreeGrafter"/>
</dbReference>
<gene>
    <name evidence="7" type="ORF">CYMTET_10068</name>
</gene>
<dbReference type="Gene3D" id="1.20.1560.10">
    <property type="entry name" value="ABC transporter type 1, transmembrane domain"/>
    <property type="match status" value="1"/>
</dbReference>
<evidence type="ECO:0000256" key="2">
    <source>
        <dbReference type="ARBA" id="ARBA00022692"/>
    </source>
</evidence>
<feature type="transmembrane region" description="Helical" evidence="5">
    <location>
        <begin position="401"/>
        <end position="427"/>
    </location>
</feature>
<accession>A0AAE0LEI3</accession>
<dbReference type="GO" id="GO:0005524">
    <property type="term" value="F:ATP binding"/>
    <property type="evidence" value="ECO:0007669"/>
    <property type="project" value="InterPro"/>
</dbReference>
<feature type="transmembrane region" description="Helical" evidence="5">
    <location>
        <begin position="87"/>
        <end position="107"/>
    </location>
</feature>
<dbReference type="EMBL" id="LGRX02003478">
    <property type="protein sequence ID" value="KAK3282182.1"/>
    <property type="molecule type" value="Genomic_DNA"/>
</dbReference>
<evidence type="ECO:0000313" key="8">
    <source>
        <dbReference type="Proteomes" id="UP001190700"/>
    </source>
</evidence>
<dbReference type="SUPFAM" id="SSF90123">
    <property type="entry name" value="ABC transporter transmembrane region"/>
    <property type="match status" value="1"/>
</dbReference>
<dbReference type="PROSITE" id="PS50929">
    <property type="entry name" value="ABC_TM1F"/>
    <property type="match status" value="1"/>
</dbReference>
<dbReference type="GO" id="GO:0016020">
    <property type="term" value="C:membrane"/>
    <property type="evidence" value="ECO:0007669"/>
    <property type="project" value="UniProtKB-SubCell"/>
</dbReference>
<name>A0AAE0LEI3_9CHLO</name>
<keyword evidence="2 5" id="KW-0812">Transmembrane</keyword>
<evidence type="ECO:0000256" key="4">
    <source>
        <dbReference type="ARBA" id="ARBA00023136"/>
    </source>
</evidence>
<comment type="caution">
    <text evidence="7">The sequence shown here is derived from an EMBL/GenBank/DDBJ whole genome shotgun (WGS) entry which is preliminary data.</text>
</comment>
<feature type="domain" description="ABC transmembrane type-1" evidence="6">
    <location>
        <begin position="268"/>
        <end position="556"/>
    </location>
</feature>
<dbReference type="InterPro" id="IPR039421">
    <property type="entry name" value="Type_1_exporter"/>
</dbReference>
<feature type="transmembrane region" description="Helical" evidence="5">
    <location>
        <begin position="119"/>
        <end position="137"/>
    </location>
</feature>
<evidence type="ECO:0000313" key="7">
    <source>
        <dbReference type="EMBL" id="KAK3282182.1"/>
    </source>
</evidence>
<dbReference type="PANTHER" id="PTHR43394:SF1">
    <property type="entry name" value="ATP-BINDING CASSETTE SUB-FAMILY B MEMBER 10, MITOCHONDRIAL"/>
    <property type="match status" value="1"/>
</dbReference>
<dbReference type="PANTHER" id="PTHR43394">
    <property type="entry name" value="ATP-DEPENDENT PERMEASE MDL1, MITOCHONDRIAL"/>
    <property type="match status" value="1"/>
</dbReference>
<feature type="transmembrane region" description="Helical" evidence="5">
    <location>
        <begin position="177"/>
        <end position="200"/>
    </location>
</feature>
<evidence type="ECO:0000256" key="1">
    <source>
        <dbReference type="ARBA" id="ARBA00004141"/>
    </source>
</evidence>
<evidence type="ECO:0000259" key="6">
    <source>
        <dbReference type="PROSITE" id="PS50929"/>
    </source>
</evidence>
<keyword evidence="3 5" id="KW-1133">Transmembrane helix</keyword>
<feature type="transmembrane region" description="Helical" evidence="5">
    <location>
        <begin position="494"/>
        <end position="516"/>
    </location>
</feature>
<dbReference type="InterPro" id="IPR036640">
    <property type="entry name" value="ABC1_TM_sf"/>
</dbReference>
<dbReference type="AlphaFoldDB" id="A0AAE0LEI3"/>
<proteinExistence type="predicted"/>